<keyword evidence="1" id="KW-0812">Transmembrane</keyword>
<reference evidence="2 3" key="1">
    <citation type="submission" date="2016-02" db="EMBL/GenBank/DDBJ databases">
        <title>Genome sequence of Moorella mulderi DSM 14980.</title>
        <authorList>
            <person name="Poehlein A."/>
            <person name="Daniel R."/>
        </authorList>
    </citation>
    <scope>NUCLEOTIDE SEQUENCE [LARGE SCALE GENOMIC DNA]</scope>
    <source>
        <strain evidence="2 3">DSM 14980</strain>
    </source>
</reference>
<evidence type="ECO:0000256" key="1">
    <source>
        <dbReference type="SAM" id="Phobius"/>
    </source>
</evidence>
<protein>
    <submittedName>
        <fullName evidence="2">Uncharacterized protein</fullName>
    </submittedName>
</protein>
<dbReference type="EMBL" id="LTBC01000024">
    <property type="protein sequence ID" value="KYH30654.1"/>
    <property type="molecule type" value="Genomic_DNA"/>
</dbReference>
<dbReference type="AlphaFoldDB" id="A0A151ASM2"/>
<keyword evidence="1" id="KW-0472">Membrane</keyword>
<dbReference type="PATRIC" id="fig|1122241.3.peg.3181"/>
<sequence length="59" mass="5987">MINAAFDTASHVCLTLAAFAVLASGAAWALGLRRAARTSLVLALVLTILGAYLGASLEV</sequence>
<gene>
    <name evidence="2" type="ORF">MOMUL_29870</name>
</gene>
<dbReference type="RefSeq" id="WP_062286102.1">
    <property type="nucleotide sequence ID" value="NZ_LTBC01000024.1"/>
</dbReference>
<keyword evidence="3" id="KW-1185">Reference proteome</keyword>
<organism evidence="2 3">
    <name type="scientific">Moorella mulderi DSM 14980</name>
    <dbReference type="NCBI Taxonomy" id="1122241"/>
    <lineage>
        <taxon>Bacteria</taxon>
        <taxon>Bacillati</taxon>
        <taxon>Bacillota</taxon>
        <taxon>Clostridia</taxon>
        <taxon>Neomoorellales</taxon>
        <taxon>Neomoorellaceae</taxon>
        <taxon>Neomoorella</taxon>
    </lineage>
</organism>
<dbReference type="Proteomes" id="UP000075670">
    <property type="component" value="Unassembled WGS sequence"/>
</dbReference>
<name>A0A151ASM2_9FIRM</name>
<keyword evidence="1" id="KW-1133">Transmembrane helix</keyword>
<comment type="caution">
    <text evidence="2">The sequence shown here is derived from an EMBL/GenBank/DDBJ whole genome shotgun (WGS) entry which is preliminary data.</text>
</comment>
<evidence type="ECO:0000313" key="3">
    <source>
        <dbReference type="Proteomes" id="UP000075670"/>
    </source>
</evidence>
<evidence type="ECO:0000313" key="2">
    <source>
        <dbReference type="EMBL" id="KYH30654.1"/>
    </source>
</evidence>
<proteinExistence type="predicted"/>
<feature type="transmembrane region" description="Helical" evidence="1">
    <location>
        <begin position="39"/>
        <end position="57"/>
    </location>
</feature>
<accession>A0A151ASM2</accession>